<keyword evidence="3" id="KW-1185">Reference proteome</keyword>
<dbReference type="AlphaFoldDB" id="A0AAX4JFA6"/>
<dbReference type="Gene3D" id="3.60.20.10">
    <property type="entry name" value="Glutamine Phosphoribosylpyrophosphate, subunit 1, domain 1"/>
    <property type="match status" value="1"/>
</dbReference>
<evidence type="ECO:0000313" key="2">
    <source>
        <dbReference type="EMBL" id="WUR04662.1"/>
    </source>
</evidence>
<dbReference type="InterPro" id="IPR001353">
    <property type="entry name" value="Proteasome_sua/b"/>
</dbReference>
<name>A0AAX4JFA6_9MICR</name>
<keyword evidence="1 2" id="KW-0647">Proteasome</keyword>
<dbReference type="EMBL" id="CP142735">
    <property type="protein sequence ID" value="WUR04662.1"/>
    <property type="molecule type" value="Genomic_DNA"/>
</dbReference>
<sequence length="227" mass="25822">MFLDTHKQLTLFTSEGKLDQCDNALKAATQGSLSVGCVSEDGVVLASLKESNNLVILSEYKKIYQISPNLGITYSGCQPDFRIQYNLSLKISEEYTDIYSTNIPIRLFVEQFSRQIQEYTIKKGYRPFGTLLLIVGDNKMYRVDPSGSYTSLQVGTIGREYTESGRLLERRKGMLDDNISTCVECIREYCGRSVKSEDIDIGVYRGKEFRVYSKEEVQEVFDSINKI</sequence>
<dbReference type="Proteomes" id="UP001334084">
    <property type="component" value="Chromosome 10"/>
</dbReference>
<dbReference type="GO" id="GO:0005839">
    <property type="term" value="C:proteasome core complex"/>
    <property type="evidence" value="ECO:0007669"/>
    <property type="project" value="InterPro"/>
</dbReference>
<evidence type="ECO:0000256" key="1">
    <source>
        <dbReference type="ARBA" id="ARBA00022942"/>
    </source>
</evidence>
<proteinExistence type="predicted"/>
<dbReference type="GeneID" id="90542496"/>
<dbReference type="RefSeq" id="XP_065330807.1">
    <property type="nucleotide sequence ID" value="XM_065474735.1"/>
</dbReference>
<gene>
    <name evidence="2" type="ORF">VNE69_10014</name>
</gene>
<organism evidence="2 3">
    <name type="scientific">Vairimorpha necatrix</name>
    <dbReference type="NCBI Taxonomy" id="6039"/>
    <lineage>
        <taxon>Eukaryota</taxon>
        <taxon>Fungi</taxon>
        <taxon>Fungi incertae sedis</taxon>
        <taxon>Microsporidia</taxon>
        <taxon>Nosematidae</taxon>
        <taxon>Vairimorpha</taxon>
    </lineage>
</organism>
<dbReference type="GO" id="GO:0051603">
    <property type="term" value="P:proteolysis involved in protein catabolic process"/>
    <property type="evidence" value="ECO:0007669"/>
    <property type="project" value="InterPro"/>
</dbReference>
<dbReference type="KEGG" id="vnx:VNE69_10014"/>
<reference evidence="2" key="1">
    <citation type="journal article" date="2024" name="BMC Genomics">
        <title>Functional annotation of a divergent genome using sequence and structure-based similarity.</title>
        <authorList>
            <person name="Svedberg D."/>
            <person name="Winiger R.R."/>
            <person name="Berg A."/>
            <person name="Sharma H."/>
            <person name="Tellgren-Roth C."/>
            <person name="Debrunner-Vossbrinck B.A."/>
            <person name="Vossbrinck C.R."/>
            <person name="Barandun J."/>
        </authorList>
    </citation>
    <scope>NUCLEOTIDE SEQUENCE</scope>
    <source>
        <strain evidence="2">Illinois isolate</strain>
    </source>
</reference>
<protein>
    <submittedName>
        <fullName evidence="2">Proteasome subunit PSA2 (PSA2)</fullName>
    </submittedName>
</protein>
<dbReference type="PANTHER" id="PTHR11599">
    <property type="entry name" value="PROTEASOME SUBUNIT ALPHA/BETA"/>
    <property type="match status" value="1"/>
</dbReference>
<accession>A0AAX4JFA6</accession>
<dbReference type="InterPro" id="IPR029055">
    <property type="entry name" value="Ntn_hydrolases_N"/>
</dbReference>
<evidence type="ECO:0000313" key="3">
    <source>
        <dbReference type="Proteomes" id="UP001334084"/>
    </source>
</evidence>
<dbReference type="Pfam" id="PF00227">
    <property type="entry name" value="Proteasome"/>
    <property type="match status" value="1"/>
</dbReference>
<dbReference type="InterPro" id="IPR050115">
    <property type="entry name" value="Proteasome_alpha"/>
</dbReference>
<dbReference type="SUPFAM" id="SSF56235">
    <property type="entry name" value="N-terminal nucleophile aminohydrolases (Ntn hydrolases)"/>
    <property type="match status" value="1"/>
</dbReference>